<protein>
    <recommendedName>
        <fullName evidence="8 9">tRNA-2-methylthio-N(6)-dimethylallyladenosine synthase</fullName>
        <ecNumber evidence="8 9">2.8.4.3</ecNumber>
    </recommendedName>
    <alternativeName>
        <fullName evidence="9">(Dimethylallyl)adenosine tRNA methylthiotransferase MiaB</fullName>
    </alternativeName>
    <alternativeName>
        <fullName evidence="9">tRNA-i(6)A37 methylthiotransferase</fullName>
    </alternativeName>
</protein>
<dbReference type="NCBIfam" id="TIGR00089">
    <property type="entry name" value="MiaB/RimO family radical SAM methylthiotransferase"/>
    <property type="match status" value="1"/>
</dbReference>
<dbReference type="Proteomes" id="UP001201701">
    <property type="component" value="Unassembled WGS sequence"/>
</dbReference>
<feature type="domain" description="MTTase N-terminal" evidence="11">
    <location>
        <begin position="20"/>
        <end position="140"/>
    </location>
</feature>
<dbReference type="Pfam" id="PF04055">
    <property type="entry name" value="Radical_SAM"/>
    <property type="match status" value="1"/>
</dbReference>
<evidence type="ECO:0000259" key="10">
    <source>
        <dbReference type="PROSITE" id="PS50926"/>
    </source>
</evidence>
<dbReference type="InterPro" id="IPR005839">
    <property type="entry name" value="Methylthiotransferase"/>
</dbReference>
<dbReference type="PROSITE" id="PS50926">
    <property type="entry name" value="TRAM"/>
    <property type="match status" value="1"/>
</dbReference>
<dbReference type="InterPro" id="IPR058240">
    <property type="entry name" value="rSAM_sf"/>
</dbReference>
<dbReference type="EC" id="2.8.4.3" evidence="8 9"/>
<evidence type="ECO:0000256" key="9">
    <source>
        <dbReference type="HAMAP-Rule" id="MF_01864"/>
    </source>
</evidence>
<dbReference type="InterPro" id="IPR020612">
    <property type="entry name" value="Methylthiotransferase_CS"/>
</dbReference>
<comment type="catalytic activity">
    <reaction evidence="9">
        <text>N(6)-dimethylallyladenosine(37) in tRNA + (sulfur carrier)-SH + AH2 + 2 S-adenosyl-L-methionine = 2-methylsulfanyl-N(6)-dimethylallyladenosine(37) in tRNA + (sulfur carrier)-H + 5'-deoxyadenosine + L-methionine + A + S-adenosyl-L-homocysteine + 2 H(+)</text>
        <dbReference type="Rhea" id="RHEA:37067"/>
        <dbReference type="Rhea" id="RHEA-COMP:10375"/>
        <dbReference type="Rhea" id="RHEA-COMP:10376"/>
        <dbReference type="Rhea" id="RHEA-COMP:14737"/>
        <dbReference type="Rhea" id="RHEA-COMP:14739"/>
        <dbReference type="ChEBI" id="CHEBI:13193"/>
        <dbReference type="ChEBI" id="CHEBI:15378"/>
        <dbReference type="ChEBI" id="CHEBI:17319"/>
        <dbReference type="ChEBI" id="CHEBI:17499"/>
        <dbReference type="ChEBI" id="CHEBI:29917"/>
        <dbReference type="ChEBI" id="CHEBI:57844"/>
        <dbReference type="ChEBI" id="CHEBI:57856"/>
        <dbReference type="ChEBI" id="CHEBI:59789"/>
        <dbReference type="ChEBI" id="CHEBI:64428"/>
        <dbReference type="ChEBI" id="CHEBI:74415"/>
        <dbReference type="ChEBI" id="CHEBI:74417"/>
        <dbReference type="EC" id="2.8.4.3"/>
    </reaction>
</comment>
<dbReference type="SMART" id="SM00729">
    <property type="entry name" value="Elp3"/>
    <property type="match status" value="1"/>
</dbReference>
<dbReference type="InterPro" id="IPR006463">
    <property type="entry name" value="MiaB_methiolase"/>
</dbReference>
<evidence type="ECO:0000313" key="13">
    <source>
        <dbReference type="EMBL" id="MCG7505513.1"/>
    </source>
</evidence>
<dbReference type="SFLD" id="SFLDG01061">
    <property type="entry name" value="methylthiotransferase"/>
    <property type="match status" value="1"/>
</dbReference>
<dbReference type="InterPro" id="IPR007197">
    <property type="entry name" value="rSAM"/>
</dbReference>
<dbReference type="CDD" id="cd01335">
    <property type="entry name" value="Radical_SAM"/>
    <property type="match status" value="1"/>
</dbReference>
<organism evidence="13 14">
    <name type="scientific">Mesorhizobium retamae</name>
    <dbReference type="NCBI Taxonomy" id="2912854"/>
    <lineage>
        <taxon>Bacteria</taxon>
        <taxon>Pseudomonadati</taxon>
        <taxon>Pseudomonadota</taxon>
        <taxon>Alphaproteobacteria</taxon>
        <taxon>Hyphomicrobiales</taxon>
        <taxon>Phyllobacteriaceae</taxon>
        <taxon>Mesorhizobium</taxon>
    </lineage>
</organism>
<comment type="function">
    <text evidence="1 9">Catalyzes the methylthiolation of N6-(dimethylallyl)adenosine (i(6)A), leading to the formation of 2-methylthio-N6-(dimethylallyl)adenosine (ms(2)i(6)A) at position 37 in tRNAs that read codons beginning with uridine.</text>
</comment>
<keyword evidence="6 9" id="KW-0408">Iron</keyword>
<feature type="domain" description="Radical SAM core" evidence="12">
    <location>
        <begin position="167"/>
        <end position="399"/>
    </location>
</feature>
<comment type="subunit">
    <text evidence="9">Monomer.</text>
</comment>
<gene>
    <name evidence="9 13" type="primary">miaB</name>
    <name evidence="13" type="ORF">L4923_10875</name>
</gene>
<dbReference type="Pfam" id="PF01938">
    <property type="entry name" value="TRAM"/>
    <property type="match status" value="1"/>
</dbReference>
<dbReference type="InterPro" id="IPR002792">
    <property type="entry name" value="TRAM_dom"/>
</dbReference>
<name>A0ABS9QF67_9HYPH</name>
<comment type="cofactor">
    <cofactor evidence="9">
        <name>[4Fe-4S] cluster</name>
        <dbReference type="ChEBI" id="CHEBI:49883"/>
    </cofactor>
    <text evidence="9">Binds 2 [4Fe-4S] clusters. One cluster is coordinated with 3 cysteines and an exchangeable S-adenosyl-L-methionine.</text>
</comment>
<dbReference type="NCBIfam" id="TIGR01574">
    <property type="entry name" value="miaB-methiolase"/>
    <property type="match status" value="1"/>
</dbReference>
<keyword evidence="9" id="KW-0819">tRNA processing</keyword>
<sequence>MELETLSPNPEKGAETPQPKKVFVKTYGCQMNVYDSQRMTDALAADGYAETNVIEDADLVLLNTCHIREKAAEKVYSELGRIRELKNEKAAEGREMLIGVAGCVAQAEGREIIRRAPAVDLVIGPQTYHRLPDVLARVRNGGRVVETEYALEDKFEHLPQPKRAQVAKRGVAAFLTVQEGCDKFCTFCVVPYTRGSEVSRPVAQILAEAERLAEAGVREVTLLGQNVNAWHGEGPDGAEWGLGRLLYRLAEIPGIARLRYTTSHPRDMDDELIAAHRDLPTLMPYLHLPVQSGSDRILKAMNRRHKAEDYLRLIERVRAARSDIAMSGDFIVGFPGETDADFEDTMRLVREVGYASAFSFKYSPRPGTPGAEMDDHVPEQLKDERLHTLQALLVEQQQAFTASMVGRTMTTLIEKPGRQAGQKVGRSPWLQPVIVDEKVGEIGDIIEVRITRPGFNSLYAEPI</sequence>
<dbReference type="Gene3D" id="3.40.50.12160">
    <property type="entry name" value="Methylthiotransferase, N-terminal domain"/>
    <property type="match status" value="1"/>
</dbReference>
<evidence type="ECO:0000259" key="12">
    <source>
        <dbReference type="PROSITE" id="PS51918"/>
    </source>
</evidence>
<dbReference type="Gene3D" id="3.80.30.20">
    <property type="entry name" value="tm_1862 like domain"/>
    <property type="match status" value="1"/>
</dbReference>
<dbReference type="SFLD" id="SFLDG01082">
    <property type="entry name" value="B12-binding_domain_containing"/>
    <property type="match status" value="1"/>
</dbReference>
<evidence type="ECO:0000256" key="3">
    <source>
        <dbReference type="ARBA" id="ARBA00022679"/>
    </source>
</evidence>
<evidence type="ECO:0000259" key="11">
    <source>
        <dbReference type="PROSITE" id="PS51449"/>
    </source>
</evidence>
<comment type="subcellular location">
    <subcellularLocation>
        <location evidence="9">Cytoplasm</location>
    </subcellularLocation>
</comment>
<dbReference type="PROSITE" id="PS51449">
    <property type="entry name" value="MTTASE_N"/>
    <property type="match status" value="1"/>
</dbReference>
<dbReference type="EMBL" id="JAKREW010000008">
    <property type="protein sequence ID" value="MCG7505513.1"/>
    <property type="molecule type" value="Genomic_DNA"/>
</dbReference>
<evidence type="ECO:0000256" key="6">
    <source>
        <dbReference type="ARBA" id="ARBA00023004"/>
    </source>
</evidence>
<feature type="binding site" evidence="9">
    <location>
        <position position="65"/>
    </location>
    <ligand>
        <name>[4Fe-4S] cluster</name>
        <dbReference type="ChEBI" id="CHEBI:49883"/>
        <label>1</label>
    </ligand>
</feature>
<dbReference type="SFLD" id="SFLDF00273">
    <property type="entry name" value="(dimethylallyl)adenosine_tRNA"/>
    <property type="match status" value="1"/>
</dbReference>
<accession>A0ABS9QF67</accession>
<evidence type="ECO:0000256" key="8">
    <source>
        <dbReference type="ARBA" id="ARBA00033765"/>
    </source>
</evidence>
<evidence type="ECO:0000256" key="2">
    <source>
        <dbReference type="ARBA" id="ARBA00022485"/>
    </source>
</evidence>
<dbReference type="InterPro" id="IPR038135">
    <property type="entry name" value="Methylthiotransferase_N_sf"/>
</dbReference>
<feature type="binding site" evidence="9">
    <location>
        <position position="185"/>
    </location>
    <ligand>
        <name>[4Fe-4S] cluster</name>
        <dbReference type="ChEBI" id="CHEBI:49883"/>
        <label>2</label>
        <note>4Fe-4S-S-AdoMet</note>
    </ligand>
</feature>
<dbReference type="PANTHER" id="PTHR43020">
    <property type="entry name" value="CDK5 REGULATORY SUBUNIT-ASSOCIATED PROTEIN 1"/>
    <property type="match status" value="1"/>
</dbReference>
<keyword evidence="5 9" id="KW-0479">Metal-binding</keyword>
<feature type="binding site" evidence="9">
    <location>
        <position position="188"/>
    </location>
    <ligand>
        <name>[4Fe-4S] cluster</name>
        <dbReference type="ChEBI" id="CHEBI:49883"/>
        <label>2</label>
        <note>4Fe-4S-S-AdoMet</note>
    </ligand>
</feature>
<dbReference type="InterPro" id="IPR013848">
    <property type="entry name" value="Methylthiotransferase_N"/>
</dbReference>
<evidence type="ECO:0000256" key="4">
    <source>
        <dbReference type="ARBA" id="ARBA00022691"/>
    </source>
</evidence>
<dbReference type="InterPro" id="IPR023404">
    <property type="entry name" value="rSAM_horseshoe"/>
</dbReference>
<dbReference type="InterPro" id="IPR006638">
    <property type="entry name" value="Elp3/MiaA/NifB-like_rSAM"/>
</dbReference>
<keyword evidence="7 9" id="KW-0411">Iron-sulfur</keyword>
<feature type="domain" description="TRAM" evidence="10">
    <location>
        <begin position="402"/>
        <end position="463"/>
    </location>
</feature>
<proteinExistence type="inferred from homology"/>
<keyword evidence="4 9" id="KW-0949">S-adenosyl-L-methionine</keyword>
<evidence type="ECO:0000256" key="7">
    <source>
        <dbReference type="ARBA" id="ARBA00023014"/>
    </source>
</evidence>
<reference evidence="13 14" key="1">
    <citation type="submission" date="2022-02" db="EMBL/GenBank/DDBJ databases">
        <title>Draft genome sequence of Mezorhizobium retamae strain IRAMC:0171 isolated from Retama raetam nodules.</title>
        <authorList>
            <person name="Bengaied R."/>
            <person name="Sbissi I."/>
            <person name="Huber K."/>
            <person name="Ghodbane F."/>
            <person name="Nouioui I."/>
            <person name="Tarhouni M."/>
            <person name="Gtari M."/>
        </authorList>
    </citation>
    <scope>NUCLEOTIDE SEQUENCE [LARGE SCALE GENOMIC DNA]</scope>
    <source>
        <strain evidence="13 14">IRAMC:0171</strain>
    </source>
</reference>
<evidence type="ECO:0000256" key="5">
    <source>
        <dbReference type="ARBA" id="ARBA00022723"/>
    </source>
</evidence>
<dbReference type="PANTHER" id="PTHR43020:SF2">
    <property type="entry name" value="MITOCHONDRIAL TRNA METHYLTHIOTRANSFERASE CDK5RAP1"/>
    <property type="match status" value="1"/>
</dbReference>
<evidence type="ECO:0000256" key="1">
    <source>
        <dbReference type="ARBA" id="ARBA00003234"/>
    </source>
</evidence>
<dbReference type="PROSITE" id="PS01278">
    <property type="entry name" value="MTTASE_RADICAL"/>
    <property type="match status" value="1"/>
</dbReference>
<dbReference type="SFLD" id="SFLDS00029">
    <property type="entry name" value="Radical_SAM"/>
    <property type="match status" value="1"/>
</dbReference>
<feature type="binding site" evidence="9">
    <location>
        <position position="181"/>
    </location>
    <ligand>
        <name>[4Fe-4S] cluster</name>
        <dbReference type="ChEBI" id="CHEBI:49883"/>
        <label>2</label>
        <note>4Fe-4S-S-AdoMet</note>
    </ligand>
</feature>
<dbReference type="SUPFAM" id="SSF102114">
    <property type="entry name" value="Radical SAM enzymes"/>
    <property type="match status" value="1"/>
</dbReference>
<feature type="binding site" evidence="9">
    <location>
        <position position="103"/>
    </location>
    <ligand>
        <name>[4Fe-4S] cluster</name>
        <dbReference type="ChEBI" id="CHEBI:49883"/>
        <label>1</label>
    </ligand>
</feature>
<keyword evidence="9" id="KW-0963">Cytoplasm</keyword>
<dbReference type="RefSeq" id="WP_239364713.1">
    <property type="nucleotide sequence ID" value="NZ_JAKREW010000008.1"/>
</dbReference>
<comment type="similarity">
    <text evidence="9">Belongs to the methylthiotransferase family. MiaB subfamily.</text>
</comment>
<keyword evidence="3 9" id="KW-0808">Transferase</keyword>
<evidence type="ECO:0000313" key="14">
    <source>
        <dbReference type="Proteomes" id="UP001201701"/>
    </source>
</evidence>
<comment type="caution">
    <text evidence="13">The sequence shown here is derived from an EMBL/GenBank/DDBJ whole genome shotgun (WGS) entry which is preliminary data.</text>
</comment>
<feature type="binding site" evidence="9">
    <location>
        <position position="29"/>
    </location>
    <ligand>
        <name>[4Fe-4S] cluster</name>
        <dbReference type="ChEBI" id="CHEBI:49883"/>
        <label>1</label>
    </ligand>
</feature>
<dbReference type="HAMAP" id="MF_01864">
    <property type="entry name" value="tRNA_metthiotr_MiaB"/>
    <property type="match status" value="1"/>
</dbReference>
<keyword evidence="2 9" id="KW-0004">4Fe-4S</keyword>
<dbReference type="GO" id="GO:0035597">
    <property type="term" value="F:tRNA-2-methylthio-N(6)-dimethylallyladenosine(37) synthase activity"/>
    <property type="evidence" value="ECO:0007669"/>
    <property type="project" value="UniProtKB-EC"/>
</dbReference>
<dbReference type="Pfam" id="PF00919">
    <property type="entry name" value="UPF0004"/>
    <property type="match status" value="1"/>
</dbReference>
<keyword evidence="14" id="KW-1185">Reference proteome</keyword>
<dbReference type="PROSITE" id="PS51918">
    <property type="entry name" value="RADICAL_SAM"/>
    <property type="match status" value="1"/>
</dbReference>